<evidence type="ECO:0000256" key="10">
    <source>
        <dbReference type="ARBA" id="ARBA00023315"/>
    </source>
</evidence>
<evidence type="ECO:0000256" key="1">
    <source>
        <dbReference type="ARBA" id="ARBA00004496"/>
    </source>
</evidence>
<sequence>MAQRGIREYDAKKMLAERLPDYVDDFDYDGQIVLVTPETDLEVVAVENPWVKKKRLVVKPDQLFGKRGAYGLILLDATWDEAKGYIEEKMGKETLVGTIVGPLTHFLMEPFVPHDRDEELYVAIKSDYGGDVIYFSPKGGVNIEANWDQVTEIPVPILAKVEDIDLESKLPAKLGERRKPIADFIRGLYQLYQDLGFAYLEINPFVFHQGKIIPLDLVARLDDAEAFWQRKSWKGLEFPEPFGRALTEEEAHIKEIDSRTGASLKLTILNPEGRVWTMVAGGGASVIYADTICDLGFAGELANYGEYSGDPSTEDTYEYTKTILDLMTREKDPQGRTKYLLIGGGIANFTDVAKTFKGVVMALEDYRERLRNTGVEIFVRRGGPNYEEGLRIMRQLGERLGVPIHVYGPETHMTRIVSMALGGEK</sequence>
<dbReference type="GO" id="GO:0006099">
    <property type="term" value="P:tricarboxylic acid cycle"/>
    <property type="evidence" value="ECO:0007669"/>
    <property type="project" value="TreeGrafter"/>
</dbReference>
<keyword evidence="4" id="KW-0444">Lipid biosynthesis</keyword>
<dbReference type="GO" id="GO:0042709">
    <property type="term" value="C:succinate-CoA ligase complex"/>
    <property type="evidence" value="ECO:0007669"/>
    <property type="project" value="TreeGrafter"/>
</dbReference>
<dbReference type="Pfam" id="PF24948">
    <property type="entry name" value="Citrate_synth_N"/>
    <property type="match status" value="1"/>
</dbReference>
<dbReference type="GO" id="GO:0006629">
    <property type="term" value="P:lipid metabolic process"/>
    <property type="evidence" value="ECO:0007669"/>
    <property type="project" value="UniProtKB-KW"/>
</dbReference>
<evidence type="ECO:0000256" key="9">
    <source>
        <dbReference type="ARBA" id="ARBA00023098"/>
    </source>
</evidence>
<keyword evidence="8" id="KW-0067">ATP-binding</keyword>
<dbReference type="Pfam" id="PF16114">
    <property type="entry name" value="Citrate_bind"/>
    <property type="match status" value="1"/>
</dbReference>
<dbReference type="InterPro" id="IPR056749">
    <property type="entry name" value="Citrate_synth_N"/>
</dbReference>
<evidence type="ECO:0000256" key="11">
    <source>
        <dbReference type="ARBA" id="ARBA00047593"/>
    </source>
</evidence>
<dbReference type="SUPFAM" id="SSF52210">
    <property type="entry name" value="Succinyl-CoA synthetase domains"/>
    <property type="match status" value="1"/>
</dbReference>
<keyword evidence="5" id="KW-0597">Phosphoprotein</keyword>
<evidence type="ECO:0000313" key="17">
    <source>
        <dbReference type="Proteomes" id="UP000057043"/>
    </source>
</evidence>
<dbReference type="Gene3D" id="3.30.470.110">
    <property type="match status" value="1"/>
</dbReference>
<evidence type="ECO:0000256" key="3">
    <source>
        <dbReference type="ARBA" id="ARBA00022490"/>
    </source>
</evidence>
<accession>A0A101FUP9</accession>
<evidence type="ECO:0000313" key="16">
    <source>
        <dbReference type="Proteomes" id="UP000053961"/>
    </source>
</evidence>
<dbReference type="PANTHER" id="PTHR11815">
    <property type="entry name" value="SUCCINYL-COA SYNTHETASE BETA CHAIN"/>
    <property type="match status" value="1"/>
</dbReference>
<dbReference type="Proteomes" id="UP000053961">
    <property type="component" value="Unassembled WGS sequence"/>
</dbReference>
<keyword evidence="9" id="KW-0443">Lipid metabolism</keyword>
<dbReference type="InterPro" id="IPR016102">
    <property type="entry name" value="Succinyl-CoA_synth-like"/>
</dbReference>
<evidence type="ECO:0000256" key="5">
    <source>
        <dbReference type="ARBA" id="ARBA00022553"/>
    </source>
</evidence>
<keyword evidence="3" id="KW-0963">Cytoplasm</keyword>
<dbReference type="Gene3D" id="3.40.50.261">
    <property type="entry name" value="Succinyl-CoA synthetase domains"/>
    <property type="match status" value="1"/>
</dbReference>
<proteinExistence type="predicted"/>
<comment type="catalytic activity">
    <reaction evidence="11">
        <text>oxaloacetate + acetyl-CoA + ADP + phosphate = citrate + ATP + CoA</text>
        <dbReference type="Rhea" id="RHEA:21160"/>
        <dbReference type="ChEBI" id="CHEBI:16452"/>
        <dbReference type="ChEBI" id="CHEBI:16947"/>
        <dbReference type="ChEBI" id="CHEBI:30616"/>
        <dbReference type="ChEBI" id="CHEBI:43474"/>
        <dbReference type="ChEBI" id="CHEBI:57287"/>
        <dbReference type="ChEBI" id="CHEBI:57288"/>
        <dbReference type="ChEBI" id="CHEBI:456216"/>
        <dbReference type="EC" id="2.3.3.8"/>
    </reaction>
</comment>
<keyword evidence="10" id="KW-0012">Acyltransferase</keyword>
<keyword evidence="14" id="KW-0456">Lyase</keyword>
<protein>
    <recommendedName>
        <fullName evidence="2">ATP citrate synthase</fullName>
        <ecNumber evidence="2">2.3.3.8</ecNumber>
    </recommendedName>
</protein>
<dbReference type="PANTHER" id="PTHR11815:SF10">
    <property type="entry name" value="SUCCINATE--COA LIGASE [GDP-FORMING] SUBUNIT BETA, MITOCHONDRIAL"/>
    <property type="match status" value="1"/>
</dbReference>
<dbReference type="AlphaFoldDB" id="A0A101FUP9"/>
<dbReference type="GO" id="GO:0005524">
    <property type="term" value="F:ATP binding"/>
    <property type="evidence" value="ECO:0007669"/>
    <property type="project" value="UniProtKB-KW"/>
</dbReference>
<evidence type="ECO:0000256" key="7">
    <source>
        <dbReference type="ARBA" id="ARBA00022741"/>
    </source>
</evidence>
<dbReference type="GO" id="GO:0003878">
    <property type="term" value="F:ATP citrate synthase activity"/>
    <property type="evidence" value="ECO:0007669"/>
    <property type="project" value="UniProtKB-EC"/>
</dbReference>
<evidence type="ECO:0000256" key="6">
    <source>
        <dbReference type="ARBA" id="ARBA00022679"/>
    </source>
</evidence>
<keyword evidence="7" id="KW-0547">Nucleotide-binding</keyword>
<feature type="domain" description="ATP-citrate synthase ATP-grasp" evidence="13">
    <location>
        <begin position="2"/>
        <end position="233"/>
    </location>
</feature>
<dbReference type="GO" id="GO:0004775">
    <property type="term" value="F:succinate-CoA ligase (ADP-forming) activity"/>
    <property type="evidence" value="ECO:0007669"/>
    <property type="project" value="TreeGrafter"/>
</dbReference>
<dbReference type="GO" id="GO:0006104">
    <property type="term" value="P:succinyl-CoA metabolic process"/>
    <property type="evidence" value="ECO:0007669"/>
    <property type="project" value="TreeGrafter"/>
</dbReference>
<evidence type="ECO:0000313" key="15">
    <source>
        <dbReference type="EMBL" id="KUK96294.1"/>
    </source>
</evidence>
<dbReference type="GO" id="GO:0005829">
    <property type="term" value="C:cytosol"/>
    <property type="evidence" value="ECO:0007669"/>
    <property type="project" value="TreeGrafter"/>
</dbReference>
<dbReference type="Proteomes" id="UP000057043">
    <property type="component" value="Unassembled WGS sequence"/>
</dbReference>
<reference evidence="15" key="1">
    <citation type="journal article" date="2015" name="MBio">
        <title>Genome-resolved metagenomic analysis reveals roles for candidate phyla and other microbial community members in biogeochemical transformations in oil reservoirs.</title>
        <authorList>
            <person name="Hu P."/>
            <person name="Tom L."/>
            <person name="Singh A."/>
            <person name="Thomas B.C."/>
            <person name="Baker B.J."/>
            <person name="Piceno Y.M."/>
            <person name="Andersen G.L."/>
            <person name="Banfield J.F."/>
        </authorList>
    </citation>
    <scope>NUCLEOTIDE SEQUENCE [LARGE SCALE GENOMIC DNA]</scope>
    <source>
        <strain evidence="15">56_747</strain>
    </source>
</reference>
<comment type="caution">
    <text evidence="14">The sequence shown here is derived from an EMBL/GenBank/DDBJ whole genome shotgun (WGS) entry which is preliminary data.</text>
</comment>
<evidence type="ECO:0000256" key="2">
    <source>
        <dbReference type="ARBA" id="ARBA00012639"/>
    </source>
</evidence>
<organism evidence="14 17">
    <name type="scientific">Methanothrix harundinacea</name>
    <dbReference type="NCBI Taxonomy" id="301375"/>
    <lineage>
        <taxon>Archaea</taxon>
        <taxon>Methanobacteriati</taxon>
        <taxon>Methanobacteriota</taxon>
        <taxon>Stenosarchaea group</taxon>
        <taxon>Methanomicrobia</taxon>
        <taxon>Methanotrichales</taxon>
        <taxon>Methanotrichaceae</taxon>
        <taxon>Methanothrix</taxon>
    </lineage>
</organism>
<evidence type="ECO:0000256" key="8">
    <source>
        <dbReference type="ARBA" id="ARBA00022840"/>
    </source>
</evidence>
<dbReference type="SUPFAM" id="SSF56059">
    <property type="entry name" value="Glutathione synthetase ATP-binding domain-like"/>
    <property type="match status" value="1"/>
</dbReference>
<dbReference type="PATRIC" id="fig|301375.6.peg.152"/>
<dbReference type="InterPro" id="IPR032263">
    <property type="entry name" value="Citrate-bd"/>
</dbReference>
<keyword evidence="6" id="KW-0808">Transferase</keyword>
<evidence type="ECO:0000259" key="13">
    <source>
        <dbReference type="Pfam" id="PF24948"/>
    </source>
</evidence>
<dbReference type="FunFam" id="3.40.50.261:FF:000004">
    <property type="entry name" value="ATP-citrate synthase subunit"/>
    <property type="match status" value="1"/>
</dbReference>
<feature type="domain" description="ATP-citrate synthase citrate-binding" evidence="12">
    <location>
        <begin position="244"/>
        <end position="422"/>
    </location>
</feature>
<name>A0A101FUP9_9EURY</name>
<evidence type="ECO:0000256" key="4">
    <source>
        <dbReference type="ARBA" id="ARBA00022516"/>
    </source>
</evidence>
<dbReference type="EMBL" id="LGFT01000014">
    <property type="protein sequence ID" value="KUK44823.1"/>
    <property type="molecule type" value="Genomic_DNA"/>
</dbReference>
<dbReference type="EMBL" id="LGHB01000016">
    <property type="protein sequence ID" value="KUK96294.1"/>
    <property type="molecule type" value="Genomic_DNA"/>
</dbReference>
<comment type="subcellular location">
    <subcellularLocation>
        <location evidence="1">Cytoplasm</location>
    </subcellularLocation>
</comment>
<dbReference type="GO" id="GO:0016829">
    <property type="term" value="F:lyase activity"/>
    <property type="evidence" value="ECO:0007669"/>
    <property type="project" value="UniProtKB-KW"/>
</dbReference>
<evidence type="ECO:0000259" key="12">
    <source>
        <dbReference type="Pfam" id="PF16114"/>
    </source>
</evidence>
<reference evidence="16 17" key="2">
    <citation type="journal article" date="2015" name="MBio">
        <title>Genome-Resolved Metagenomic Analysis Reveals Roles for Candidate Phyla and Other Microbial Community Members in Biogeochemical Transformations in Oil Reservoirs.</title>
        <authorList>
            <person name="Hu P."/>
            <person name="Tom L."/>
            <person name="Singh A."/>
            <person name="Thomas B.C."/>
            <person name="Baker B.J."/>
            <person name="Piceno Y.M."/>
            <person name="Andersen G.L."/>
            <person name="Banfield J.F."/>
        </authorList>
    </citation>
    <scope>NUCLEOTIDE SEQUENCE [LARGE SCALE GENOMIC DNA]</scope>
    <source>
        <strain evidence="14">57_489</strain>
    </source>
</reference>
<evidence type="ECO:0000313" key="14">
    <source>
        <dbReference type="EMBL" id="KUK44823.1"/>
    </source>
</evidence>
<dbReference type="EC" id="2.3.3.8" evidence="2"/>
<gene>
    <name evidence="14" type="ORF">XD72_0783</name>
    <name evidence="15" type="ORF">XE07_1231</name>
</gene>